<evidence type="ECO:0000313" key="2">
    <source>
        <dbReference type="Proteomes" id="UP000184144"/>
    </source>
</evidence>
<keyword evidence="2" id="KW-1185">Reference proteome</keyword>
<dbReference type="Proteomes" id="UP000184144">
    <property type="component" value="Unassembled WGS sequence"/>
</dbReference>
<evidence type="ECO:0000313" key="1">
    <source>
        <dbReference type="EMBL" id="SHE87297.1"/>
    </source>
</evidence>
<dbReference type="AlphaFoldDB" id="A0A1M4X1N6"/>
<name>A0A1M4X1N6_9RHOB</name>
<dbReference type="STRING" id="1486859.SAMN05444273_1035"/>
<reference evidence="2" key="1">
    <citation type="submission" date="2016-11" db="EMBL/GenBank/DDBJ databases">
        <authorList>
            <person name="Varghese N."/>
            <person name="Submissions S."/>
        </authorList>
    </citation>
    <scope>NUCLEOTIDE SEQUENCE [LARGE SCALE GENOMIC DNA]</scope>
    <source>
        <strain evidence="2">DSM 100566</strain>
    </source>
</reference>
<organism evidence="1 2">
    <name type="scientific">Litoreibacter ascidiaceicola</name>
    <dbReference type="NCBI Taxonomy" id="1486859"/>
    <lineage>
        <taxon>Bacteria</taxon>
        <taxon>Pseudomonadati</taxon>
        <taxon>Pseudomonadota</taxon>
        <taxon>Alphaproteobacteria</taxon>
        <taxon>Rhodobacterales</taxon>
        <taxon>Roseobacteraceae</taxon>
        <taxon>Litoreibacter</taxon>
    </lineage>
</organism>
<accession>A0A1M4X1N6</accession>
<dbReference type="OrthoDB" id="7841282at2"/>
<dbReference type="RefSeq" id="WP_073141788.1">
    <property type="nucleotide sequence ID" value="NZ_FQUV01000003.1"/>
</dbReference>
<sequence length="272" mass="29079">MSAAARLCDIIAQGGKVSADFDGGDDGLTALARHGYLREAGVLASVVCDECDAPHSAPVVYEADEYGHYCPDLGFLKLDPTRLAAFSPDVPKLIDRLSEALGCRQRKSSSVYGETWRIGAAQTEAAAVMLYFHPTLATEENARELHHALAREARSEWRLVVTAQGALPIAGLPTVRLDELAEINLTTGALRVIADPGVLAGLPRKNPGGRPSVHGDVLRPLIEGRIRDGAAVVGVNAEAGEVRDVFEALFPNRPIPSASAIKRYIREARRGS</sequence>
<protein>
    <submittedName>
        <fullName evidence="1">Uncharacterized protein</fullName>
    </submittedName>
</protein>
<proteinExistence type="predicted"/>
<dbReference type="EMBL" id="FQUV01000003">
    <property type="protein sequence ID" value="SHE87297.1"/>
    <property type="molecule type" value="Genomic_DNA"/>
</dbReference>
<gene>
    <name evidence="1" type="ORF">SAMN05444273_1035</name>
</gene>